<organism evidence="2 3">
    <name type="scientific">Eragrostis curvula</name>
    <name type="common">weeping love grass</name>
    <dbReference type="NCBI Taxonomy" id="38414"/>
    <lineage>
        <taxon>Eukaryota</taxon>
        <taxon>Viridiplantae</taxon>
        <taxon>Streptophyta</taxon>
        <taxon>Embryophyta</taxon>
        <taxon>Tracheophyta</taxon>
        <taxon>Spermatophyta</taxon>
        <taxon>Magnoliopsida</taxon>
        <taxon>Liliopsida</taxon>
        <taxon>Poales</taxon>
        <taxon>Poaceae</taxon>
        <taxon>PACMAD clade</taxon>
        <taxon>Chloridoideae</taxon>
        <taxon>Eragrostideae</taxon>
        <taxon>Eragrostidinae</taxon>
        <taxon>Eragrostis</taxon>
    </lineage>
</organism>
<dbReference type="PANTHER" id="PTHR34950:SF7">
    <property type="match status" value="1"/>
</dbReference>
<feature type="region of interest" description="Disordered" evidence="1">
    <location>
        <begin position="26"/>
        <end position="76"/>
    </location>
</feature>
<evidence type="ECO:0000313" key="2">
    <source>
        <dbReference type="EMBL" id="TVU14216.1"/>
    </source>
</evidence>
<name>A0A5J9TS60_9POAL</name>
<protein>
    <submittedName>
        <fullName evidence="2">Uncharacterized protein</fullName>
    </submittedName>
</protein>
<dbReference type="PANTHER" id="PTHR34950">
    <property type="entry name" value="OS04G0457400 PROTEIN"/>
    <property type="match status" value="1"/>
</dbReference>
<feature type="non-terminal residue" evidence="2">
    <location>
        <position position="1"/>
    </location>
</feature>
<dbReference type="EMBL" id="RWGY01000031">
    <property type="protein sequence ID" value="TVU14216.1"/>
    <property type="molecule type" value="Genomic_DNA"/>
</dbReference>
<evidence type="ECO:0000313" key="3">
    <source>
        <dbReference type="Proteomes" id="UP000324897"/>
    </source>
</evidence>
<dbReference type="OrthoDB" id="692665at2759"/>
<sequence>MASMISGDFAVAYVLKNACKEETRRAKAMAQGKKQRHAGGDGASAKMTAQEGGRVGFSELVKKKVHPKVNGTRASS</sequence>
<dbReference type="Gramene" id="TVU14216">
    <property type="protein sequence ID" value="TVU14216"/>
    <property type="gene ID" value="EJB05_37671"/>
</dbReference>
<reference evidence="2 3" key="1">
    <citation type="journal article" date="2019" name="Sci. Rep.">
        <title>A high-quality genome of Eragrostis curvula grass provides insights into Poaceae evolution and supports new strategies to enhance forage quality.</title>
        <authorList>
            <person name="Carballo J."/>
            <person name="Santos B.A.C.M."/>
            <person name="Zappacosta D."/>
            <person name="Garbus I."/>
            <person name="Selva J.P."/>
            <person name="Gallo C.A."/>
            <person name="Diaz A."/>
            <person name="Albertini E."/>
            <person name="Caccamo M."/>
            <person name="Echenique V."/>
        </authorList>
    </citation>
    <scope>NUCLEOTIDE SEQUENCE [LARGE SCALE GENOMIC DNA]</scope>
    <source>
        <strain evidence="3">cv. Victoria</strain>
        <tissue evidence="2">Leaf</tissue>
    </source>
</reference>
<comment type="caution">
    <text evidence="2">The sequence shown here is derived from an EMBL/GenBank/DDBJ whole genome shotgun (WGS) entry which is preliminary data.</text>
</comment>
<dbReference type="AlphaFoldDB" id="A0A5J9TS60"/>
<accession>A0A5J9TS60</accession>
<dbReference type="Proteomes" id="UP000324897">
    <property type="component" value="Unassembled WGS sequence"/>
</dbReference>
<proteinExistence type="predicted"/>
<keyword evidence="3" id="KW-1185">Reference proteome</keyword>
<gene>
    <name evidence="2" type="ORF">EJB05_37671</name>
</gene>
<evidence type="ECO:0000256" key="1">
    <source>
        <dbReference type="SAM" id="MobiDB-lite"/>
    </source>
</evidence>